<name>A0A069NEG4_9BURK</name>
<evidence type="ECO:0000313" key="4">
    <source>
        <dbReference type="Proteomes" id="UP000027439"/>
    </source>
</evidence>
<reference evidence="3 4" key="2">
    <citation type="submission" date="2014-03" db="EMBL/GenBank/DDBJ databases">
        <title>Draft Genome Sequences of Four Burkholderia Strains.</title>
        <authorList>
            <person name="Liu X.Y."/>
            <person name="Li C.X."/>
            <person name="Xu J.H."/>
        </authorList>
    </citation>
    <scope>NUCLEOTIDE SEQUENCE [LARGE SCALE GENOMIC DNA]</scope>
    <source>
        <strain evidence="3 4">R27</strain>
    </source>
</reference>
<comment type="caution">
    <text evidence="3">The sequence shown here is derived from an EMBL/GenBank/DDBJ whole genome shotgun (WGS) entry which is preliminary data.</text>
</comment>
<dbReference type="EMBL" id="BMEG01000019">
    <property type="protein sequence ID" value="GGD97441.1"/>
    <property type="molecule type" value="Genomic_DNA"/>
</dbReference>
<feature type="transmembrane region" description="Helical" evidence="1">
    <location>
        <begin position="6"/>
        <end position="23"/>
    </location>
</feature>
<accession>A0A069NEG4</accession>
<evidence type="ECO:0000313" key="3">
    <source>
        <dbReference type="EMBL" id="KDR26497.1"/>
    </source>
</evidence>
<reference evidence="5" key="3">
    <citation type="journal article" date="2019" name="Int. J. Syst. Evol. Microbiol.">
        <title>The Global Catalogue of Microorganisms (GCM) 10K type strain sequencing project: providing services to taxonomists for standard genome sequencing and annotation.</title>
        <authorList>
            <consortium name="The Broad Institute Genomics Platform"/>
            <consortium name="The Broad Institute Genome Sequencing Center for Infectious Disease"/>
            <person name="Wu L."/>
            <person name="Ma J."/>
        </authorList>
    </citation>
    <scope>NUCLEOTIDE SEQUENCE [LARGE SCALE GENOMIC DNA]</scope>
    <source>
        <strain evidence="5">CGMCC 1.11013</strain>
    </source>
</reference>
<organism evidence="3 4">
    <name type="scientific">Caballeronia grimmiae</name>
    <dbReference type="NCBI Taxonomy" id="1071679"/>
    <lineage>
        <taxon>Bacteria</taxon>
        <taxon>Pseudomonadati</taxon>
        <taxon>Pseudomonadota</taxon>
        <taxon>Betaproteobacteria</taxon>
        <taxon>Burkholderiales</taxon>
        <taxon>Burkholderiaceae</taxon>
        <taxon>Caballeronia</taxon>
    </lineage>
</organism>
<keyword evidence="5" id="KW-1185">Reference proteome</keyword>
<feature type="transmembrane region" description="Helical" evidence="1">
    <location>
        <begin position="67"/>
        <end position="88"/>
    </location>
</feature>
<evidence type="ECO:0000313" key="5">
    <source>
        <dbReference type="Proteomes" id="UP000597138"/>
    </source>
</evidence>
<dbReference type="RefSeq" id="WP_035970180.1">
    <property type="nucleotide sequence ID" value="NZ_BMEG01000019.1"/>
</dbReference>
<feature type="transmembrane region" description="Helical" evidence="1">
    <location>
        <begin position="35"/>
        <end position="55"/>
    </location>
</feature>
<dbReference type="Proteomes" id="UP000597138">
    <property type="component" value="Unassembled WGS sequence"/>
</dbReference>
<dbReference type="AlphaFoldDB" id="A0A069NEG4"/>
<gene>
    <name evidence="3" type="ORF">BG57_26200</name>
    <name evidence="2" type="ORF">GCM10010985_60210</name>
</gene>
<protein>
    <submittedName>
        <fullName evidence="3">Membrane protein</fullName>
    </submittedName>
</protein>
<dbReference type="Proteomes" id="UP000027439">
    <property type="component" value="Unassembled WGS sequence"/>
</dbReference>
<reference evidence="2" key="1">
    <citation type="journal article" date="2014" name="Int. J. Syst. Evol. Microbiol.">
        <title>Complete genome of a new Firmicutes species belonging to the dominant human colonic microbiota ('Ruminococcus bicirculans') reveals two chromosomes and a selective capacity to utilize plant glucans.</title>
        <authorList>
            <consortium name="NISC Comparative Sequencing Program"/>
            <person name="Wegmann U."/>
            <person name="Louis P."/>
            <person name="Goesmann A."/>
            <person name="Henrissat B."/>
            <person name="Duncan S.H."/>
            <person name="Flint H.J."/>
        </authorList>
    </citation>
    <scope>NUCLEOTIDE SEQUENCE</scope>
    <source>
        <strain evidence="2">CGMCC 1.11013</strain>
    </source>
</reference>
<evidence type="ECO:0000256" key="1">
    <source>
        <dbReference type="SAM" id="Phobius"/>
    </source>
</evidence>
<proteinExistence type="predicted"/>
<evidence type="ECO:0000313" key="2">
    <source>
        <dbReference type="EMBL" id="GGD97441.1"/>
    </source>
</evidence>
<dbReference type="eggNOG" id="ENOG5031HR3">
    <property type="taxonomic scope" value="Bacteria"/>
</dbReference>
<dbReference type="STRING" id="1071679.BG57_26200"/>
<keyword evidence="1" id="KW-1133">Transmembrane helix</keyword>
<dbReference type="EMBL" id="JFHE01000053">
    <property type="protein sequence ID" value="KDR26497.1"/>
    <property type="molecule type" value="Genomic_DNA"/>
</dbReference>
<sequence>MSWIGMIFLGAVIGAAGWWLHPLRRAGRVGQGAAGRIWTAIVAGAIAAVIARMFGNVAGVYHDGDTLEWFACTLFALVVVTATVALAARR</sequence>
<reference evidence="2" key="4">
    <citation type="submission" date="2024-05" db="EMBL/GenBank/DDBJ databases">
        <authorList>
            <person name="Sun Q."/>
            <person name="Zhou Y."/>
        </authorList>
    </citation>
    <scope>NUCLEOTIDE SEQUENCE</scope>
    <source>
        <strain evidence="2">CGMCC 1.11013</strain>
    </source>
</reference>
<keyword evidence="1" id="KW-0472">Membrane</keyword>
<keyword evidence="1" id="KW-0812">Transmembrane</keyword>